<gene>
    <name evidence="3" type="ORF">NC653_002206</name>
</gene>
<dbReference type="Proteomes" id="UP001164929">
    <property type="component" value="Chromosome 1"/>
</dbReference>
<keyword evidence="2" id="KW-1133">Transmembrane helix</keyword>
<proteinExistence type="predicted"/>
<feature type="region of interest" description="Disordered" evidence="1">
    <location>
        <begin position="48"/>
        <end position="111"/>
    </location>
</feature>
<protein>
    <submittedName>
        <fullName evidence="3">Uncharacterized protein</fullName>
    </submittedName>
</protein>
<organism evidence="3 4">
    <name type="scientific">Populus alba x Populus x berolinensis</name>
    <dbReference type="NCBI Taxonomy" id="444605"/>
    <lineage>
        <taxon>Eukaryota</taxon>
        <taxon>Viridiplantae</taxon>
        <taxon>Streptophyta</taxon>
        <taxon>Embryophyta</taxon>
        <taxon>Tracheophyta</taxon>
        <taxon>Spermatophyta</taxon>
        <taxon>Magnoliopsida</taxon>
        <taxon>eudicotyledons</taxon>
        <taxon>Gunneridae</taxon>
        <taxon>Pentapetalae</taxon>
        <taxon>rosids</taxon>
        <taxon>fabids</taxon>
        <taxon>Malpighiales</taxon>
        <taxon>Salicaceae</taxon>
        <taxon>Saliceae</taxon>
        <taxon>Populus</taxon>
    </lineage>
</organism>
<feature type="transmembrane region" description="Helical" evidence="2">
    <location>
        <begin position="14"/>
        <end position="34"/>
    </location>
</feature>
<name>A0AAD6RNZ1_9ROSI</name>
<evidence type="ECO:0000313" key="3">
    <source>
        <dbReference type="EMBL" id="KAJ7012041.1"/>
    </source>
</evidence>
<keyword evidence="2" id="KW-0472">Membrane</keyword>
<accession>A0AAD6RNZ1</accession>
<keyword evidence="2" id="KW-0812">Transmembrane</keyword>
<evidence type="ECO:0000256" key="2">
    <source>
        <dbReference type="SAM" id="Phobius"/>
    </source>
</evidence>
<dbReference type="AlphaFoldDB" id="A0AAD6RNZ1"/>
<dbReference type="EMBL" id="JAQIZT010000001">
    <property type="protein sequence ID" value="KAJ7012041.1"/>
    <property type="molecule type" value="Genomic_DNA"/>
</dbReference>
<keyword evidence="4" id="KW-1185">Reference proteome</keyword>
<evidence type="ECO:0000313" key="4">
    <source>
        <dbReference type="Proteomes" id="UP001164929"/>
    </source>
</evidence>
<reference evidence="3 4" key="1">
    <citation type="journal article" date="2023" name="Mol. Ecol. Resour.">
        <title>Chromosome-level genome assembly of a triploid poplar Populus alba 'Berolinensis'.</title>
        <authorList>
            <person name="Chen S."/>
            <person name="Yu Y."/>
            <person name="Wang X."/>
            <person name="Wang S."/>
            <person name="Zhang T."/>
            <person name="Zhou Y."/>
            <person name="He R."/>
            <person name="Meng N."/>
            <person name="Wang Y."/>
            <person name="Liu W."/>
            <person name="Liu Z."/>
            <person name="Liu J."/>
            <person name="Guo Q."/>
            <person name="Huang H."/>
            <person name="Sederoff R.R."/>
            <person name="Wang G."/>
            <person name="Qu G."/>
            <person name="Chen S."/>
        </authorList>
    </citation>
    <scope>NUCLEOTIDE SEQUENCE [LARGE SCALE GENOMIC DNA]</scope>
    <source>
        <strain evidence="3">SC-2020</strain>
    </source>
</reference>
<sequence>MATSLVSAPAAHPIRLYLFPIASSGCVFFSALGARTSRGAVITSCNSSATLSSNRQEQHSSRILPPKSANSSSNMAAGYPPGRRSSVSISTRGTRRQGEGEDTRRRSDEHR</sequence>
<comment type="caution">
    <text evidence="3">The sequence shown here is derived from an EMBL/GenBank/DDBJ whole genome shotgun (WGS) entry which is preliminary data.</text>
</comment>
<evidence type="ECO:0000256" key="1">
    <source>
        <dbReference type="SAM" id="MobiDB-lite"/>
    </source>
</evidence>
<feature type="compositionally biased region" description="Basic and acidic residues" evidence="1">
    <location>
        <begin position="96"/>
        <end position="111"/>
    </location>
</feature>